<feature type="compositionally biased region" description="Low complexity" evidence="1">
    <location>
        <begin position="9"/>
        <end position="19"/>
    </location>
</feature>
<dbReference type="Proteomes" id="UP000075886">
    <property type="component" value="Unassembled WGS sequence"/>
</dbReference>
<reference evidence="2" key="2">
    <citation type="submission" date="2020-05" db="UniProtKB">
        <authorList>
            <consortium name="EnsemblMetazoa"/>
        </authorList>
    </citation>
    <scope>IDENTIFICATION</scope>
    <source>
        <strain evidence="2">FAR1</strain>
    </source>
</reference>
<proteinExistence type="predicted"/>
<protein>
    <submittedName>
        <fullName evidence="2">Uncharacterized protein</fullName>
    </submittedName>
</protein>
<dbReference type="EnsemblMetazoa" id="AFAF003271-RA">
    <property type="protein sequence ID" value="AFAF003271-PA"/>
    <property type="gene ID" value="AFAF003271"/>
</dbReference>
<keyword evidence="3" id="KW-1185">Reference proteome</keyword>
<evidence type="ECO:0000313" key="2">
    <source>
        <dbReference type="EnsemblMetazoa" id="AFAF003271-PA"/>
    </source>
</evidence>
<organism evidence="2 3">
    <name type="scientific">Anopheles farauti</name>
    <dbReference type="NCBI Taxonomy" id="69004"/>
    <lineage>
        <taxon>Eukaryota</taxon>
        <taxon>Metazoa</taxon>
        <taxon>Ecdysozoa</taxon>
        <taxon>Arthropoda</taxon>
        <taxon>Hexapoda</taxon>
        <taxon>Insecta</taxon>
        <taxon>Pterygota</taxon>
        <taxon>Neoptera</taxon>
        <taxon>Endopterygota</taxon>
        <taxon>Diptera</taxon>
        <taxon>Nematocera</taxon>
        <taxon>Culicoidea</taxon>
        <taxon>Culicidae</taxon>
        <taxon>Anophelinae</taxon>
        <taxon>Anopheles</taxon>
    </lineage>
</organism>
<evidence type="ECO:0000313" key="3">
    <source>
        <dbReference type="Proteomes" id="UP000075886"/>
    </source>
</evidence>
<accession>A0A182Q556</accession>
<name>A0A182Q556_9DIPT</name>
<evidence type="ECO:0000256" key="1">
    <source>
        <dbReference type="SAM" id="MobiDB-lite"/>
    </source>
</evidence>
<dbReference type="VEuPathDB" id="VectorBase:AFAF003271"/>
<sequence>MVAKKKQQQEQQQKQQKQQWTQDITNEDDDSREDGSNRFTSATAANGAKAWGDWRIDSRNMNYSPAVARLLTMAGQSVDGLEQQQREIRIGCSSSSSSSSNSSNSSSTASSTGSSLSSGRGAVSNVQ</sequence>
<reference evidence="3" key="1">
    <citation type="submission" date="2014-01" db="EMBL/GenBank/DDBJ databases">
        <title>The Genome Sequence of Anopheles farauti FAR1 (V2).</title>
        <authorList>
            <consortium name="The Broad Institute Genomics Platform"/>
            <person name="Neafsey D.E."/>
            <person name="Besansky N."/>
            <person name="Howell P."/>
            <person name="Walton C."/>
            <person name="Young S.K."/>
            <person name="Zeng Q."/>
            <person name="Gargeya S."/>
            <person name="Fitzgerald M."/>
            <person name="Haas B."/>
            <person name="Abouelleil A."/>
            <person name="Allen A.W."/>
            <person name="Alvarado L."/>
            <person name="Arachchi H.M."/>
            <person name="Berlin A.M."/>
            <person name="Chapman S.B."/>
            <person name="Gainer-Dewar J."/>
            <person name="Goldberg J."/>
            <person name="Griggs A."/>
            <person name="Gujja S."/>
            <person name="Hansen M."/>
            <person name="Howarth C."/>
            <person name="Imamovic A."/>
            <person name="Ireland A."/>
            <person name="Larimer J."/>
            <person name="McCowan C."/>
            <person name="Murphy C."/>
            <person name="Pearson M."/>
            <person name="Poon T.W."/>
            <person name="Priest M."/>
            <person name="Roberts A."/>
            <person name="Saif S."/>
            <person name="Shea T."/>
            <person name="Sisk P."/>
            <person name="Sykes S."/>
            <person name="Wortman J."/>
            <person name="Nusbaum C."/>
            <person name="Birren B."/>
        </authorList>
    </citation>
    <scope>NUCLEOTIDE SEQUENCE [LARGE SCALE GENOMIC DNA]</scope>
    <source>
        <strain evidence="3">FAR1</strain>
    </source>
</reference>
<dbReference type="AlphaFoldDB" id="A0A182Q556"/>
<feature type="region of interest" description="Disordered" evidence="1">
    <location>
        <begin position="79"/>
        <end position="127"/>
    </location>
</feature>
<feature type="compositionally biased region" description="Low complexity" evidence="1">
    <location>
        <begin position="93"/>
        <end position="119"/>
    </location>
</feature>
<dbReference type="EMBL" id="AXCN02001524">
    <property type="status" value="NOT_ANNOTATED_CDS"/>
    <property type="molecule type" value="Genomic_DNA"/>
</dbReference>
<feature type="region of interest" description="Disordered" evidence="1">
    <location>
        <begin position="1"/>
        <end position="58"/>
    </location>
</feature>